<evidence type="ECO:0000313" key="2">
    <source>
        <dbReference type="Proteomes" id="UP000001025"/>
    </source>
</evidence>
<name>Q7UV03_RHOBA</name>
<dbReference type="EnsemblBacteria" id="CAD72924">
    <property type="protein sequence ID" value="CAD72924"/>
    <property type="gene ID" value="RB2956"/>
</dbReference>
<dbReference type="InParanoid" id="Q7UV03"/>
<dbReference type="EMBL" id="BX294138">
    <property type="protein sequence ID" value="CAD72924.1"/>
    <property type="molecule type" value="Genomic_DNA"/>
</dbReference>
<organism evidence="1 2">
    <name type="scientific">Rhodopirellula baltica (strain DSM 10527 / NCIMB 13988 / SH1)</name>
    <dbReference type="NCBI Taxonomy" id="243090"/>
    <lineage>
        <taxon>Bacteria</taxon>
        <taxon>Pseudomonadati</taxon>
        <taxon>Planctomycetota</taxon>
        <taxon>Planctomycetia</taxon>
        <taxon>Pirellulales</taxon>
        <taxon>Pirellulaceae</taxon>
        <taxon>Rhodopirellula</taxon>
    </lineage>
</organism>
<accession>Q7UV03</accession>
<dbReference type="AlphaFoldDB" id="Q7UV03"/>
<protein>
    <submittedName>
        <fullName evidence="1">Uncharacterized protein</fullName>
    </submittedName>
</protein>
<evidence type="ECO:0000313" key="1">
    <source>
        <dbReference type="EMBL" id="CAD72924.1"/>
    </source>
</evidence>
<dbReference type="Proteomes" id="UP000001025">
    <property type="component" value="Chromosome"/>
</dbReference>
<proteinExistence type="predicted"/>
<keyword evidence="2" id="KW-1185">Reference proteome</keyword>
<reference evidence="1 2" key="1">
    <citation type="journal article" date="2003" name="Proc. Natl. Acad. Sci. U.S.A.">
        <title>Complete genome sequence of the marine planctomycete Pirellula sp. strain 1.</title>
        <authorList>
            <person name="Gloeckner F.O."/>
            <person name="Kube M."/>
            <person name="Bauer M."/>
            <person name="Teeling H."/>
            <person name="Lombardot T."/>
            <person name="Ludwig W."/>
            <person name="Gade D."/>
            <person name="Beck A."/>
            <person name="Borzym K."/>
            <person name="Heitmann K."/>
            <person name="Rabus R."/>
            <person name="Schlesner H."/>
            <person name="Amann R."/>
            <person name="Reinhardt R."/>
        </authorList>
    </citation>
    <scope>NUCLEOTIDE SEQUENCE [LARGE SCALE GENOMIC DNA]</scope>
    <source>
        <strain evidence="2">DSM 10527 / NCIMB 13988 / SH1</strain>
    </source>
</reference>
<dbReference type="HOGENOM" id="CLU_3275756_0_0_0"/>
<dbReference type="STRING" id="243090.RB2956"/>
<sequence length="41" mass="4579">MALKRLRCCCPNVSSNVVGLLVWKTHVWSFWTTGANGLLIC</sequence>
<dbReference type="KEGG" id="rba:RB2956"/>
<gene>
    <name evidence="1" type="ordered locus">RB2956</name>
</gene>